<sequence>METQQRSGGSTERVASFKAHVHWVDGGTAQPLSLQISYSFSSFSSSSSSLLRMSKNKQPQCPIWGCRIYFPTKADTMSHMEKDHVGELKFRFGETMLTSTKTAQGYDCPFQCKTNNALSQFDSVPVLMRHLGQQHLQEVKALRRSVPEGSTRSRASQTPRTPVTSVAVKKVPNTAPPTLSMGLASPFIPSKAPAPLLQPQHPPTPSSHVTEM</sequence>
<proteinExistence type="predicted"/>
<feature type="domain" description="C2H2-type" evidence="2">
    <location>
        <begin position="61"/>
        <end position="84"/>
    </location>
</feature>
<gene>
    <name evidence="3" type="ORF">D9758_014398</name>
</gene>
<organism evidence="3 4">
    <name type="scientific">Tetrapyrgos nigripes</name>
    <dbReference type="NCBI Taxonomy" id="182062"/>
    <lineage>
        <taxon>Eukaryota</taxon>
        <taxon>Fungi</taxon>
        <taxon>Dikarya</taxon>
        <taxon>Basidiomycota</taxon>
        <taxon>Agaricomycotina</taxon>
        <taxon>Agaricomycetes</taxon>
        <taxon>Agaricomycetidae</taxon>
        <taxon>Agaricales</taxon>
        <taxon>Marasmiineae</taxon>
        <taxon>Marasmiaceae</taxon>
        <taxon>Tetrapyrgos</taxon>
    </lineage>
</organism>
<dbReference type="PROSITE" id="PS00028">
    <property type="entry name" value="ZINC_FINGER_C2H2_1"/>
    <property type="match status" value="1"/>
</dbReference>
<feature type="compositionally biased region" description="Polar residues" evidence="1">
    <location>
        <begin position="148"/>
        <end position="164"/>
    </location>
</feature>
<evidence type="ECO:0000313" key="3">
    <source>
        <dbReference type="EMBL" id="KAF5346229.1"/>
    </source>
</evidence>
<keyword evidence="4" id="KW-1185">Reference proteome</keyword>
<dbReference type="Proteomes" id="UP000559256">
    <property type="component" value="Unassembled WGS sequence"/>
</dbReference>
<evidence type="ECO:0000256" key="1">
    <source>
        <dbReference type="SAM" id="MobiDB-lite"/>
    </source>
</evidence>
<evidence type="ECO:0000259" key="2">
    <source>
        <dbReference type="PROSITE" id="PS00028"/>
    </source>
</evidence>
<dbReference type="AlphaFoldDB" id="A0A8H5FR91"/>
<reference evidence="3 4" key="1">
    <citation type="journal article" date="2020" name="ISME J.">
        <title>Uncovering the hidden diversity of litter-decomposition mechanisms in mushroom-forming fungi.</title>
        <authorList>
            <person name="Floudas D."/>
            <person name="Bentzer J."/>
            <person name="Ahren D."/>
            <person name="Johansson T."/>
            <person name="Persson P."/>
            <person name="Tunlid A."/>
        </authorList>
    </citation>
    <scope>NUCLEOTIDE SEQUENCE [LARGE SCALE GENOMIC DNA]</scope>
    <source>
        <strain evidence="3 4">CBS 291.85</strain>
    </source>
</reference>
<accession>A0A8H5FR91</accession>
<dbReference type="EMBL" id="JAACJM010000104">
    <property type="protein sequence ID" value="KAF5346229.1"/>
    <property type="molecule type" value="Genomic_DNA"/>
</dbReference>
<name>A0A8H5FR91_9AGAR</name>
<dbReference type="InterPro" id="IPR013087">
    <property type="entry name" value="Znf_C2H2_type"/>
</dbReference>
<protein>
    <recommendedName>
        <fullName evidence="2">C2H2-type domain-containing protein</fullName>
    </recommendedName>
</protein>
<evidence type="ECO:0000313" key="4">
    <source>
        <dbReference type="Proteomes" id="UP000559256"/>
    </source>
</evidence>
<feature type="region of interest" description="Disordered" evidence="1">
    <location>
        <begin position="143"/>
        <end position="212"/>
    </location>
</feature>
<comment type="caution">
    <text evidence="3">The sequence shown here is derived from an EMBL/GenBank/DDBJ whole genome shotgun (WGS) entry which is preliminary data.</text>
</comment>